<evidence type="ECO:0000256" key="2">
    <source>
        <dbReference type="ARBA" id="ARBA00006909"/>
    </source>
</evidence>
<feature type="transmembrane region" description="Helical" evidence="10">
    <location>
        <begin position="132"/>
        <end position="156"/>
    </location>
</feature>
<organism evidence="13 14">
    <name type="scientific">Phyllostomus discolor</name>
    <name type="common">pale spear-nosed bat</name>
    <dbReference type="NCBI Taxonomy" id="89673"/>
    <lineage>
        <taxon>Eukaryota</taxon>
        <taxon>Metazoa</taxon>
        <taxon>Chordata</taxon>
        <taxon>Craniata</taxon>
        <taxon>Vertebrata</taxon>
        <taxon>Euteleostomi</taxon>
        <taxon>Mammalia</taxon>
        <taxon>Eutheria</taxon>
        <taxon>Laurasiatheria</taxon>
        <taxon>Chiroptera</taxon>
        <taxon>Yangochiroptera</taxon>
        <taxon>Phyllostomidae</taxon>
        <taxon>Phyllostominae</taxon>
        <taxon>Phyllostomus</taxon>
    </lineage>
</organism>
<dbReference type="GO" id="GO:0002476">
    <property type="term" value="P:antigen processing and presentation of endogenous peptide antigen via MHC class Ib"/>
    <property type="evidence" value="ECO:0007669"/>
    <property type="project" value="TreeGrafter"/>
</dbReference>
<evidence type="ECO:0000256" key="6">
    <source>
        <dbReference type="ARBA" id="ARBA00022989"/>
    </source>
</evidence>
<dbReference type="InterPro" id="IPR011162">
    <property type="entry name" value="MHC_I/II-like_Ag-recog"/>
</dbReference>
<dbReference type="EMBL" id="JABVXQ010000014">
    <property type="protein sequence ID" value="KAF6077689.1"/>
    <property type="molecule type" value="Genomic_DNA"/>
</dbReference>
<evidence type="ECO:0000256" key="9">
    <source>
        <dbReference type="ARBA" id="ARBA00023180"/>
    </source>
</evidence>
<dbReference type="GO" id="GO:0005102">
    <property type="term" value="F:signaling receptor binding"/>
    <property type="evidence" value="ECO:0007669"/>
    <property type="project" value="TreeGrafter"/>
</dbReference>
<dbReference type="Gene3D" id="3.30.500.10">
    <property type="entry name" value="MHC class I-like antigen recognition-like"/>
    <property type="match status" value="1"/>
</dbReference>
<dbReference type="GO" id="GO:0002486">
    <property type="term" value="P:antigen processing and presentation of endogenous peptide antigen via MHC class I via ER pathway, TAP-independent"/>
    <property type="evidence" value="ECO:0007669"/>
    <property type="project" value="TreeGrafter"/>
</dbReference>
<name>A0A834DF36_9CHIR</name>
<gene>
    <name evidence="13" type="ORF">HJG60_006279</name>
</gene>
<dbReference type="GO" id="GO:0006955">
    <property type="term" value="P:immune response"/>
    <property type="evidence" value="ECO:0007669"/>
    <property type="project" value="TreeGrafter"/>
</dbReference>
<keyword evidence="4 10" id="KW-0812">Transmembrane</keyword>
<evidence type="ECO:0000256" key="5">
    <source>
        <dbReference type="ARBA" id="ARBA00022859"/>
    </source>
</evidence>
<evidence type="ECO:0000256" key="7">
    <source>
        <dbReference type="ARBA" id="ARBA00023136"/>
    </source>
</evidence>
<evidence type="ECO:0000256" key="8">
    <source>
        <dbReference type="ARBA" id="ARBA00023157"/>
    </source>
</evidence>
<dbReference type="Pfam" id="PF00129">
    <property type="entry name" value="MHC_I"/>
    <property type="match status" value="1"/>
</dbReference>
<comment type="similarity">
    <text evidence="2">Belongs to the MHC class I family.</text>
</comment>
<dbReference type="InterPro" id="IPR050208">
    <property type="entry name" value="MHC_class-I_related"/>
</dbReference>
<evidence type="ECO:0000256" key="3">
    <source>
        <dbReference type="ARBA" id="ARBA00022451"/>
    </source>
</evidence>
<feature type="chain" id="PRO_5032708875" description="MHC class I-like antigen recognition-like domain-containing protein" evidence="11">
    <location>
        <begin position="20"/>
        <end position="162"/>
    </location>
</feature>
<proteinExistence type="inferred from homology"/>
<evidence type="ECO:0000256" key="1">
    <source>
        <dbReference type="ARBA" id="ARBA00004479"/>
    </source>
</evidence>
<dbReference type="InterPro" id="IPR037055">
    <property type="entry name" value="MHC_I-like_Ag-recog_sf"/>
</dbReference>
<keyword evidence="7 10" id="KW-0472">Membrane</keyword>
<keyword evidence="5" id="KW-0391">Immunity</keyword>
<dbReference type="GO" id="GO:0009897">
    <property type="term" value="C:external side of plasma membrane"/>
    <property type="evidence" value="ECO:0007669"/>
    <property type="project" value="TreeGrafter"/>
</dbReference>
<dbReference type="Proteomes" id="UP000664940">
    <property type="component" value="Unassembled WGS sequence"/>
</dbReference>
<dbReference type="GO" id="GO:0005615">
    <property type="term" value="C:extracellular space"/>
    <property type="evidence" value="ECO:0007669"/>
    <property type="project" value="TreeGrafter"/>
</dbReference>
<dbReference type="PANTHER" id="PTHR16675:SF169">
    <property type="entry name" value="HLA CLASS I HISTOCOMPATIBILITY ANTIGEN, ALPHA CHAIN G"/>
    <property type="match status" value="1"/>
</dbReference>
<keyword evidence="6 10" id="KW-1133">Transmembrane helix</keyword>
<keyword evidence="8" id="KW-1015">Disulfide bond</keyword>
<dbReference type="PANTHER" id="PTHR16675">
    <property type="entry name" value="MHC CLASS I-RELATED"/>
    <property type="match status" value="1"/>
</dbReference>
<evidence type="ECO:0000313" key="14">
    <source>
        <dbReference type="Proteomes" id="UP000664940"/>
    </source>
</evidence>
<keyword evidence="9" id="KW-0325">Glycoprotein</keyword>
<evidence type="ECO:0000313" key="13">
    <source>
        <dbReference type="EMBL" id="KAF6077689.1"/>
    </source>
</evidence>
<evidence type="ECO:0000256" key="10">
    <source>
        <dbReference type="SAM" id="Phobius"/>
    </source>
</evidence>
<feature type="domain" description="MHC class I-like antigen recognition-like" evidence="12">
    <location>
        <begin position="31"/>
        <end position="124"/>
    </location>
</feature>
<dbReference type="InterPro" id="IPR011161">
    <property type="entry name" value="MHC_I-like_Ag-recog"/>
</dbReference>
<dbReference type="AlphaFoldDB" id="A0A834DF36"/>
<dbReference type="GO" id="GO:0042605">
    <property type="term" value="F:peptide antigen binding"/>
    <property type="evidence" value="ECO:0007669"/>
    <property type="project" value="TreeGrafter"/>
</dbReference>
<sequence>MAPQTLLLLLSGTLALTQTRPGHPSSPTPGPHTLKYLSTAMYEPGREKYRYTMGIYLNDTEILSYDSNTTNSTLQPRVQWMEQSWVEQEGAQFWEEQTRELKHNEQRSRANLNKLSAHYNQSEDDPPPQTSITIIIMGIAAALGFLGAVITAAVLWKRKCSV</sequence>
<comment type="caution">
    <text evidence="13">The sequence shown here is derived from an EMBL/GenBank/DDBJ whole genome shotgun (WGS) entry which is preliminary data.</text>
</comment>
<dbReference type="GO" id="GO:0001916">
    <property type="term" value="P:positive regulation of T cell mediated cytotoxicity"/>
    <property type="evidence" value="ECO:0007669"/>
    <property type="project" value="TreeGrafter"/>
</dbReference>
<dbReference type="SUPFAM" id="SSF54452">
    <property type="entry name" value="MHC antigen-recognition domain"/>
    <property type="match status" value="1"/>
</dbReference>
<reference evidence="13 14" key="1">
    <citation type="journal article" date="2020" name="Nature">
        <title>Six reference-quality genomes reveal evolution of bat adaptations.</title>
        <authorList>
            <person name="Jebb D."/>
            <person name="Huang Z."/>
            <person name="Pippel M."/>
            <person name="Hughes G.M."/>
            <person name="Lavrichenko K."/>
            <person name="Devanna P."/>
            <person name="Winkler S."/>
            <person name="Jermiin L.S."/>
            <person name="Skirmuntt E.C."/>
            <person name="Katzourakis A."/>
            <person name="Burkitt-Gray L."/>
            <person name="Ray D.A."/>
            <person name="Sullivan K.A.M."/>
            <person name="Roscito J.G."/>
            <person name="Kirilenko B.M."/>
            <person name="Davalos L.M."/>
            <person name="Corthals A.P."/>
            <person name="Power M.L."/>
            <person name="Jones G."/>
            <person name="Ransome R.D."/>
            <person name="Dechmann D.K.N."/>
            <person name="Locatelli A.G."/>
            <person name="Puechmaille S.J."/>
            <person name="Fedrigo O."/>
            <person name="Jarvis E.D."/>
            <person name="Hiller M."/>
            <person name="Vernes S.C."/>
            <person name="Myers E.W."/>
            <person name="Teeling E.C."/>
        </authorList>
    </citation>
    <scope>NUCLEOTIDE SEQUENCE [LARGE SCALE GENOMIC DNA]</scope>
    <source>
        <strain evidence="13">Bat1K_MPI-CBG_1</strain>
    </source>
</reference>
<evidence type="ECO:0000256" key="4">
    <source>
        <dbReference type="ARBA" id="ARBA00022692"/>
    </source>
</evidence>
<keyword evidence="11" id="KW-0732">Signal</keyword>
<protein>
    <recommendedName>
        <fullName evidence="12">MHC class I-like antigen recognition-like domain-containing protein</fullName>
    </recommendedName>
</protein>
<evidence type="ECO:0000256" key="11">
    <source>
        <dbReference type="SAM" id="SignalP"/>
    </source>
</evidence>
<keyword evidence="3" id="KW-0490">MHC I</keyword>
<feature type="signal peptide" evidence="11">
    <location>
        <begin position="1"/>
        <end position="19"/>
    </location>
</feature>
<dbReference type="GO" id="GO:0042612">
    <property type="term" value="C:MHC class I protein complex"/>
    <property type="evidence" value="ECO:0007669"/>
    <property type="project" value="UniProtKB-KW"/>
</dbReference>
<comment type="subcellular location">
    <subcellularLocation>
        <location evidence="1">Membrane</location>
        <topology evidence="1">Single-pass type I membrane protein</topology>
    </subcellularLocation>
</comment>
<accession>A0A834DF36</accession>
<evidence type="ECO:0000259" key="12">
    <source>
        <dbReference type="Pfam" id="PF00129"/>
    </source>
</evidence>